<keyword evidence="1" id="KW-0472">Membrane</keyword>
<evidence type="ECO:0000313" key="2">
    <source>
        <dbReference type="EMBL" id="AIA31843.1"/>
    </source>
</evidence>
<evidence type="ECO:0000256" key="1">
    <source>
        <dbReference type="SAM" id="Phobius"/>
    </source>
</evidence>
<keyword evidence="1" id="KW-1133">Transmembrane helix</keyword>
<gene>
    <name evidence="2" type="ORF">Y981_08860</name>
</gene>
<feature type="transmembrane region" description="Helical" evidence="1">
    <location>
        <begin position="25"/>
        <end position="42"/>
    </location>
</feature>
<evidence type="ECO:0000313" key="3">
    <source>
        <dbReference type="Proteomes" id="UP000027059"/>
    </source>
</evidence>
<reference evidence="3" key="1">
    <citation type="submission" date="2014-02" db="EMBL/GenBank/DDBJ databases">
        <title>Complete genome sequence and comparative genomic analysis of the nitrogen-fixing bacterium Leptospirillum ferriphilum YSK.</title>
        <authorList>
            <person name="Guo X."/>
            <person name="Yin H."/>
            <person name="Liang Y."/>
            <person name="Hu Q."/>
            <person name="Ma L."/>
            <person name="Xiao Y."/>
            <person name="Zhang X."/>
            <person name="Qiu G."/>
            <person name="Liu X."/>
        </authorList>
    </citation>
    <scope>NUCLEOTIDE SEQUENCE [LARGE SCALE GENOMIC DNA]</scope>
    <source>
        <strain evidence="3">YSK</strain>
    </source>
</reference>
<keyword evidence="3" id="KW-1185">Reference proteome</keyword>
<dbReference type="EMBL" id="CP007243">
    <property type="protein sequence ID" value="AIA31843.1"/>
    <property type="molecule type" value="Genomic_DNA"/>
</dbReference>
<reference evidence="2 3" key="2">
    <citation type="journal article" date="2015" name="Biomed. Res. Int.">
        <title>Effects of Arsenite Resistance on the Growth and Functional Gene Expression of Leptospirillum ferriphilum and Acidithiobacillus thiooxidans in Pure Culture and Coculture.</title>
        <authorList>
            <person name="Jiang H."/>
            <person name="Liang Y."/>
            <person name="Yin H."/>
            <person name="Xiao Y."/>
            <person name="Guo X."/>
            <person name="Xu Y."/>
            <person name="Hu Q."/>
            <person name="Liu H."/>
            <person name="Liu X."/>
        </authorList>
    </citation>
    <scope>NUCLEOTIDE SEQUENCE [LARGE SCALE GENOMIC DNA]</scope>
    <source>
        <strain evidence="2 3">YSK</strain>
    </source>
</reference>
<accession>A0A059XY84</accession>
<sequence length="198" mass="22336">MAFFLGSLNSFCGVIDRFSRFYKKMVYFFLSFFASGSLLLLFSNPGLSDESRGVPWVYPHSACCGLDLRSLVVRSRMGDDSVHIPRSLAEIGVRSVVFQFLGNRKVFVGVLVRGLDARGKILRHGLFDQGPIDEVLTREYFGRVMRVHVRGVFLREGTRYLVLGRPKTGKEAWIPLRSALSVLLSRVGRQKDLLWGSS</sequence>
<proteinExistence type="predicted"/>
<organism evidence="2 3">
    <name type="scientific">Leptospirillum ferriphilum YSK</name>
    <dbReference type="NCBI Taxonomy" id="1441628"/>
    <lineage>
        <taxon>Bacteria</taxon>
        <taxon>Pseudomonadati</taxon>
        <taxon>Nitrospirota</taxon>
        <taxon>Nitrospiria</taxon>
        <taxon>Nitrospirales</taxon>
        <taxon>Nitrospiraceae</taxon>
        <taxon>Leptospirillum</taxon>
    </lineage>
</organism>
<dbReference type="Proteomes" id="UP000027059">
    <property type="component" value="Chromosome"/>
</dbReference>
<dbReference type="AlphaFoldDB" id="A0A059XY84"/>
<name>A0A059XY84_9BACT</name>
<dbReference type="HOGENOM" id="CLU_1592557_0_0_0"/>
<protein>
    <submittedName>
        <fullName evidence="2">Uncharacterized protein</fullName>
    </submittedName>
</protein>
<keyword evidence="1" id="KW-0812">Transmembrane</keyword>
<dbReference type="KEGG" id="lfp:Y981_08860"/>